<dbReference type="InterPro" id="IPR036097">
    <property type="entry name" value="HisK_dim/P_sf"/>
</dbReference>
<evidence type="ECO:0000256" key="3">
    <source>
        <dbReference type="ARBA" id="ARBA00012438"/>
    </source>
</evidence>
<dbReference type="GO" id="GO:0004721">
    <property type="term" value="F:phosphoprotein phosphatase activity"/>
    <property type="evidence" value="ECO:0007669"/>
    <property type="project" value="TreeGrafter"/>
</dbReference>
<dbReference type="Gene3D" id="3.30.450.20">
    <property type="entry name" value="PAS domain"/>
    <property type="match status" value="2"/>
</dbReference>
<sequence length="604" mass="68630">MGKVKFFRSIHVKLALIYVLLILVTVQIISVYFIQQLEAKLRDNFIKSVNERVELLAYNLSEEFESESANKKDNFKVRIADIVRNSQSETIREIQVIDFNGEVIAKNIITGVGGQRTSDPRVKIALLGSSEGEVLRDPNTGHRIYVLAMPIKNNDTVKGAIYIEASMEDIYTQMKDINKILVTGTIIALVITAILGIVLARTITKPMTDMRKHALIMARGDFSRKVKVYGDDEIGQLASAFNDLTKRLQEANAITEGERKKLSSVLSYMTDGVIATDSDGMIILMNDRSEQMLNVSRQNVLGTPLLNLLRLSKDLTWDDLYIGSDSMLLDFSNDEQTYILRANFSLIQNEENEINGLITVLHDVTEQEQIEQERREFVVNVSHELRTPLTTLKSYLEALQDGAWQDPDIAPKFLSVTQNETDRMIRLVNDLLQLSKMDKKEYQLTMVSFDFVEYFHKIIDRFEMSKNENIQFVRQLQDLKVVVYGDKDKLTQVLDNIISNALKYSPEGGTITFRCWLQGKKIRVSVSDEGVGIPKANLSKIFDRFYRVDRARSRQLGGTGLGLAIAKEMIHTHGGDIWAESEWGIGTTIYFTLPYKKVSEVGRR</sequence>
<feature type="domain" description="Histidine kinase" evidence="15">
    <location>
        <begin position="380"/>
        <end position="597"/>
    </location>
</feature>
<feature type="domain" description="PAC" evidence="17">
    <location>
        <begin position="322"/>
        <end position="376"/>
    </location>
</feature>
<dbReference type="PANTHER" id="PTHR45453">
    <property type="entry name" value="PHOSPHATE REGULON SENSOR PROTEIN PHOR"/>
    <property type="match status" value="1"/>
</dbReference>
<protein>
    <recommendedName>
        <fullName evidence="3">histidine kinase</fullName>
        <ecNumber evidence="3">2.7.13.3</ecNumber>
    </recommendedName>
</protein>
<dbReference type="GO" id="GO:0000155">
    <property type="term" value="F:phosphorelay sensor kinase activity"/>
    <property type="evidence" value="ECO:0007669"/>
    <property type="project" value="InterPro"/>
</dbReference>
<dbReference type="Pfam" id="PF00672">
    <property type="entry name" value="HAMP"/>
    <property type="match status" value="1"/>
</dbReference>
<dbReference type="PROSITE" id="PS50112">
    <property type="entry name" value="PAS"/>
    <property type="match status" value="1"/>
</dbReference>
<dbReference type="InterPro" id="IPR003594">
    <property type="entry name" value="HATPase_dom"/>
</dbReference>
<dbReference type="PROSITE" id="PS50885">
    <property type="entry name" value="HAMP"/>
    <property type="match status" value="1"/>
</dbReference>
<evidence type="ECO:0000256" key="14">
    <source>
        <dbReference type="SAM" id="Phobius"/>
    </source>
</evidence>
<evidence type="ECO:0000259" key="18">
    <source>
        <dbReference type="PROSITE" id="PS50885"/>
    </source>
</evidence>
<dbReference type="EC" id="2.7.13.3" evidence="3"/>
<evidence type="ECO:0000256" key="4">
    <source>
        <dbReference type="ARBA" id="ARBA00022475"/>
    </source>
</evidence>
<dbReference type="InterPro" id="IPR035965">
    <property type="entry name" value="PAS-like_dom_sf"/>
</dbReference>
<dbReference type="Gene3D" id="3.30.565.10">
    <property type="entry name" value="Histidine kinase-like ATPase, C-terminal domain"/>
    <property type="match status" value="1"/>
</dbReference>
<feature type="transmembrane region" description="Helical" evidence="14">
    <location>
        <begin position="180"/>
        <end position="203"/>
    </location>
</feature>
<dbReference type="GO" id="GO:0005886">
    <property type="term" value="C:plasma membrane"/>
    <property type="evidence" value="ECO:0007669"/>
    <property type="project" value="UniProtKB-SubCell"/>
</dbReference>
<dbReference type="Pfam" id="PF23846">
    <property type="entry name" value="Cache_WalK"/>
    <property type="match status" value="1"/>
</dbReference>
<evidence type="ECO:0000313" key="20">
    <source>
        <dbReference type="Proteomes" id="UP000253314"/>
    </source>
</evidence>
<dbReference type="SMART" id="SM00304">
    <property type="entry name" value="HAMP"/>
    <property type="match status" value="1"/>
</dbReference>
<keyword evidence="11 14" id="KW-1133">Transmembrane helix</keyword>
<organism evidence="19 20">
    <name type="scientific">Bacillus taeanensis</name>
    <dbReference type="NCBI Taxonomy" id="273032"/>
    <lineage>
        <taxon>Bacteria</taxon>
        <taxon>Bacillati</taxon>
        <taxon>Bacillota</taxon>
        <taxon>Bacilli</taxon>
        <taxon>Bacillales</taxon>
        <taxon>Bacillaceae</taxon>
        <taxon>Bacillus</taxon>
    </lineage>
</organism>
<evidence type="ECO:0000256" key="13">
    <source>
        <dbReference type="ARBA" id="ARBA00023136"/>
    </source>
</evidence>
<dbReference type="EMBL" id="QOCW01000013">
    <property type="protein sequence ID" value="RBW69120.1"/>
    <property type="molecule type" value="Genomic_DNA"/>
</dbReference>
<evidence type="ECO:0000256" key="9">
    <source>
        <dbReference type="ARBA" id="ARBA00022777"/>
    </source>
</evidence>
<dbReference type="SUPFAM" id="SSF103190">
    <property type="entry name" value="Sensory domain-like"/>
    <property type="match status" value="1"/>
</dbReference>
<dbReference type="CDD" id="cd00075">
    <property type="entry name" value="HATPase"/>
    <property type="match status" value="1"/>
</dbReference>
<reference evidence="19 20" key="1">
    <citation type="submission" date="2018-07" db="EMBL/GenBank/DDBJ databases">
        <title>Lottiidibacillus patelloidae gen. nov., sp. nov., isolated from the intestinal tract of a marine limpet and the reclassification of B. taeanensis BH030017T, B. algicola KMM 3737T and B. hwajinpoensis SW-72T as genus Lottiidibacillus.</title>
        <authorList>
            <person name="Liu R."/>
            <person name="Huang Z."/>
        </authorList>
    </citation>
    <scope>NUCLEOTIDE SEQUENCE [LARGE SCALE GENOMIC DNA]</scope>
    <source>
        <strain evidence="19 20">BH030017</strain>
    </source>
</reference>
<dbReference type="CDD" id="cd00082">
    <property type="entry name" value="HisKA"/>
    <property type="match status" value="1"/>
</dbReference>
<dbReference type="GO" id="GO:0005524">
    <property type="term" value="F:ATP binding"/>
    <property type="evidence" value="ECO:0007669"/>
    <property type="project" value="UniProtKB-KW"/>
</dbReference>
<evidence type="ECO:0000256" key="10">
    <source>
        <dbReference type="ARBA" id="ARBA00022840"/>
    </source>
</evidence>
<dbReference type="SUPFAM" id="SSF158472">
    <property type="entry name" value="HAMP domain-like"/>
    <property type="match status" value="1"/>
</dbReference>
<keyword evidence="20" id="KW-1185">Reference proteome</keyword>
<dbReference type="PRINTS" id="PR00344">
    <property type="entry name" value="BCTRLSENSOR"/>
</dbReference>
<dbReference type="InterPro" id="IPR029151">
    <property type="entry name" value="Sensor-like_sf"/>
</dbReference>
<dbReference type="SUPFAM" id="SSF55874">
    <property type="entry name" value="ATPase domain of HSP90 chaperone/DNA topoisomerase II/histidine kinase"/>
    <property type="match status" value="1"/>
</dbReference>
<dbReference type="InterPro" id="IPR050351">
    <property type="entry name" value="BphY/WalK/GraS-like"/>
</dbReference>
<dbReference type="RefSeq" id="WP_113806552.1">
    <property type="nucleotide sequence ID" value="NZ_QOCW01000013.1"/>
</dbReference>
<dbReference type="InterPro" id="IPR036890">
    <property type="entry name" value="HATPase_C_sf"/>
</dbReference>
<dbReference type="Proteomes" id="UP000253314">
    <property type="component" value="Unassembled WGS sequence"/>
</dbReference>
<dbReference type="FunFam" id="3.30.565.10:FF:000006">
    <property type="entry name" value="Sensor histidine kinase WalK"/>
    <property type="match status" value="1"/>
</dbReference>
<comment type="caution">
    <text evidence="19">The sequence shown here is derived from an EMBL/GenBank/DDBJ whole genome shotgun (WGS) entry which is preliminary data.</text>
</comment>
<dbReference type="InterPro" id="IPR004358">
    <property type="entry name" value="Sig_transdc_His_kin-like_C"/>
</dbReference>
<evidence type="ECO:0000256" key="8">
    <source>
        <dbReference type="ARBA" id="ARBA00022741"/>
    </source>
</evidence>
<evidence type="ECO:0000313" key="19">
    <source>
        <dbReference type="EMBL" id="RBW69120.1"/>
    </source>
</evidence>
<dbReference type="Pfam" id="PF13426">
    <property type="entry name" value="PAS_9"/>
    <property type="match status" value="1"/>
</dbReference>
<evidence type="ECO:0000256" key="12">
    <source>
        <dbReference type="ARBA" id="ARBA00023012"/>
    </source>
</evidence>
<evidence type="ECO:0000256" key="7">
    <source>
        <dbReference type="ARBA" id="ARBA00022692"/>
    </source>
</evidence>
<keyword evidence="13 14" id="KW-0472">Membrane</keyword>
<keyword evidence="5" id="KW-0597">Phosphoprotein</keyword>
<dbReference type="PANTHER" id="PTHR45453:SF1">
    <property type="entry name" value="PHOSPHATE REGULON SENSOR PROTEIN PHOR"/>
    <property type="match status" value="1"/>
</dbReference>
<dbReference type="OrthoDB" id="9813151at2"/>
<dbReference type="InterPro" id="IPR057640">
    <property type="entry name" value="Cache_WalK"/>
</dbReference>
<dbReference type="NCBIfam" id="TIGR00229">
    <property type="entry name" value="sensory_box"/>
    <property type="match status" value="1"/>
</dbReference>
<keyword evidence="9 19" id="KW-0418">Kinase</keyword>
<evidence type="ECO:0000259" key="17">
    <source>
        <dbReference type="PROSITE" id="PS50113"/>
    </source>
</evidence>
<dbReference type="NCBIfam" id="NF033092">
    <property type="entry name" value="HK_WalK"/>
    <property type="match status" value="1"/>
</dbReference>
<accession>A0A366XRX1</accession>
<dbReference type="SMART" id="SM00091">
    <property type="entry name" value="PAS"/>
    <property type="match status" value="1"/>
</dbReference>
<name>A0A366XRX1_9BACI</name>
<dbReference type="SMART" id="SM00387">
    <property type="entry name" value="HATPase_c"/>
    <property type="match status" value="1"/>
</dbReference>
<evidence type="ECO:0000259" key="15">
    <source>
        <dbReference type="PROSITE" id="PS50109"/>
    </source>
</evidence>
<proteinExistence type="predicted"/>
<keyword evidence="7 14" id="KW-0812">Transmembrane</keyword>
<dbReference type="Pfam" id="PF00512">
    <property type="entry name" value="HisKA"/>
    <property type="match status" value="1"/>
</dbReference>
<dbReference type="Pfam" id="PF02518">
    <property type="entry name" value="HATPase_c"/>
    <property type="match status" value="1"/>
</dbReference>
<comment type="subcellular location">
    <subcellularLocation>
        <location evidence="2">Cell membrane</location>
        <topology evidence="2">Multi-pass membrane protein</topology>
    </subcellularLocation>
</comment>
<evidence type="ECO:0000256" key="5">
    <source>
        <dbReference type="ARBA" id="ARBA00022553"/>
    </source>
</evidence>
<dbReference type="FunFam" id="1.10.287.130:FF:000001">
    <property type="entry name" value="Two-component sensor histidine kinase"/>
    <property type="match status" value="1"/>
</dbReference>
<keyword evidence="4" id="KW-1003">Cell membrane</keyword>
<dbReference type="SMART" id="SM00388">
    <property type="entry name" value="HisKA"/>
    <property type="match status" value="1"/>
</dbReference>
<evidence type="ECO:0000256" key="11">
    <source>
        <dbReference type="ARBA" id="ARBA00022989"/>
    </source>
</evidence>
<evidence type="ECO:0000256" key="1">
    <source>
        <dbReference type="ARBA" id="ARBA00000085"/>
    </source>
</evidence>
<comment type="catalytic activity">
    <reaction evidence="1">
        <text>ATP + protein L-histidine = ADP + protein N-phospho-L-histidine.</text>
        <dbReference type="EC" id="2.7.13.3"/>
    </reaction>
</comment>
<dbReference type="CDD" id="cd06225">
    <property type="entry name" value="HAMP"/>
    <property type="match status" value="1"/>
</dbReference>
<evidence type="ECO:0000259" key="16">
    <source>
        <dbReference type="PROSITE" id="PS50112"/>
    </source>
</evidence>
<dbReference type="InterPro" id="IPR003660">
    <property type="entry name" value="HAMP_dom"/>
</dbReference>
<dbReference type="AlphaFoldDB" id="A0A366XRX1"/>
<dbReference type="GO" id="GO:0016036">
    <property type="term" value="P:cellular response to phosphate starvation"/>
    <property type="evidence" value="ECO:0007669"/>
    <property type="project" value="TreeGrafter"/>
</dbReference>
<dbReference type="InterPro" id="IPR003661">
    <property type="entry name" value="HisK_dim/P_dom"/>
</dbReference>
<dbReference type="InterPro" id="IPR049814">
    <property type="entry name" value="Resp_reg_WalK"/>
</dbReference>
<dbReference type="SUPFAM" id="SSF47384">
    <property type="entry name" value="Homodimeric domain of signal transducing histidine kinase"/>
    <property type="match status" value="1"/>
</dbReference>
<keyword evidence="8" id="KW-0547">Nucleotide-binding</keyword>
<dbReference type="PROSITE" id="PS50109">
    <property type="entry name" value="HIS_KIN"/>
    <property type="match status" value="1"/>
</dbReference>
<dbReference type="Gene3D" id="1.10.287.130">
    <property type="match status" value="1"/>
</dbReference>
<dbReference type="InterPro" id="IPR000014">
    <property type="entry name" value="PAS"/>
</dbReference>
<keyword evidence="12" id="KW-0902">Two-component regulatory system</keyword>
<dbReference type="Gene3D" id="1.10.8.500">
    <property type="entry name" value="HAMP domain in histidine kinase"/>
    <property type="match status" value="1"/>
</dbReference>
<dbReference type="InterPro" id="IPR000700">
    <property type="entry name" value="PAS-assoc_C"/>
</dbReference>
<dbReference type="CDD" id="cd00130">
    <property type="entry name" value="PAS"/>
    <property type="match status" value="1"/>
</dbReference>
<keyword evidence="6" id="KW-0808">Transferase</keyword>
<evidence type="ECO:0000256" key="2">
    <source>
        <dbReference type="ARBA" id="ARBA00004651"/>
    </source>
</evidence>
<dbReference type="SUPFAM" id="SSF55785">
    <property type="entry name" value="PYP-like sensor domain (PAS domain)"/>
    <property type="match status" value="1"/>
</dbReference>
<keyword evidence="10" id="KW-0067">ATP-binding</keyword>
<evidence type="ECO:0000256" key="6">
    <source>
        <dbReference type="ARBA" id="ARBA00022679"/>
    </source>
</evidence>
<feature type="transmembrane region" description="Helical" evidence="14">
    <location>
        <begin position="12"/>
        <end position="34"/>
    </location>
</feature>
<gene>
    <name evidence="19" type="primary">walK</name>
    <name evidence="19" type="ORF">DS031_13255</name>
</gene>
<feature type="domain" description="HAMP" evidence="18">
    <location>
        <begin position="201"/>
        <end position="253"/>
    </location>
</feature>
<dbReference type="PROSITE" id="PS50113">
    <property type="entry name" value="PAC"/>
    <property type="match status" value="1"/>
</dbReference>
<dbReference type="InterPro" id="IPR005467">
    <property type="entry name" value="His_kinase_dom"/>
</dbReference>
<feature type="domain" description="PAS" evidence="16">
    <location>
        <begin position="258"/>
        <end position="306"/>
    </location>
</feature>